<accession>A0A7D5VB51</accession>
<dbReference type="Proteomes" id="UP000510822">
    <property type="component" value="Chromosome"/>
</dbReference>
<feature type="domain" description="Glycosyl transferase family 1" evidence="1">
    <location>
        <begin position="8"/>
        <end position="62"/>
    </location>
</feature>
<dbReference type="Gene3D" id="3.40.50.2000">
    <property type="entry name" value="Glycogen Phosphorylase B"/>
    <property type="match status" value="2"/>
</dbReference>
<name>A0A7D5VB51_9NEIS</name>
<evidence type="ECO:0000313" key="3">
    <source>
        <dbReference type="Proteomes" id="UP000510822"/>
    </source>
</evidence>
<dbReference type="Pfam" id="PF00534">
    <property type="entry name" value="Glycos_transf_1"/>
    <property type="match status" value="1"/>
</dbReference>
<dbReference type="GO" id="GO:0016757">
    <property type="term" value="F:glycosyltransferase activity"/>
    <property type="evidence" value="ECO:0007669"/>
    <property type="project" value="InterPro"/>
</dbReference>
<organism evidence="2 3">
    <name type="scientific">Chitinibacter fontanus</name>
    <dbReference type="NCBI Taxonomy" id="1737446"/>
    <lineage>
        <taxon>Bacteria</taxon>
        <taxon>Pseudomonadati</taxon>
        <taxon>Pseudomonadota</taxon>
        <taxon>Betaproteobacteria</taxon>
        <taxon>Neisseriales</taxon>
        <taxon>Chitinibacteraceae</taxon>
        <taxon>Chitinibacter</taxon>
    </lineage>
</organism>
<evidence type="ECO:0000313" key="2">
    <source>
        <dbReference type="EMBL" id="QLI82555.1"/>
    </source>
</evidence>
<dbReference type="EMBL" id="CP058952">
    <property type="protein sequence ID" value="QLI82555.1"/>
    <property type="molecule type" value="Genomic_DNA"/>
</dbReference>
<dbReference type="InterPro" id="IPR001296">
    <property type="entry name" value="Glyco_trans_1"/>
</dbReference>
<gene>
    <name evidence="2" type="ORF">HZU75_14030</name>
</gene>
<dbReference type="AlphaFoldDB" id="A0A7D5VB51"/>
<keyword evidence="2" id="KW-0808">Transferase</keyword>
<evidence type="ECO:0000259" key="1">
    <source>
        <dbReference type="Pfam" id="PF00534"/>
    </source>
</evidence>
<dbReference type="KEGG" id="cfon:HZU75_14030"/>
<reference evidence="2 3" key="1">
    <citation type="journal article" date="2016" name="Int. J. Syst. Evol. Microbiol.">
        <title>Chitinibacter fontanus sp. nov., isolated from a spring.</title>
        <authorList>
            <person name="Sheu S.Y."/>
            <person name="Li Y.S."/>
            <person name="Young C.C."/>
            <person name="Chen W.M."/>
        </authorList>
    </citation>
    <scope>NUCLEOTIDE SEQUENCE [LARGE SCALE GENOMIC DNA]</scope>
    <source>
        <strain evidence="2 3">STM-7</strain>
    </source>
</reference>
<keyword evidence="3" id="KW-1185">Reference proteome</keyword>
<sequence>MYIRSDGAGVPVIASKVGGIPDICRDGIDGLLIEPGDVIGLSAAIDKLFADSTLRNRIIQSALGRINTEFVMEVVLADLGRIYSQLGAKPKSIQ</sequence>
<protein>
    <submittedName>
        <fullName evidence="2">Glycosyltransferase</fullName>
    </submittedName>
</protein>
<dbReference type="SUPFAM" id="SSF53756">
    <property type="entry name" value="UDP-Glycosyltransferase/glycogen phosphorylase"/>
    <property type="match status" value="1"/>
</dbReference>
<proteinExistence type="predicted"/>